<dbReference type="Proteomes" id="UP000587270">
    <property type="component" value="Unassembled WGS sequence"/>
</dbReference>
<dbReference type="EMBL" id="MIMU01000150">
    <property type="protein sequence ID" value="OTA81010.1"/>
    <property type="molecule type" value="Genomic_DNA"/>
</dbReference>
<gene>
    <name evidence="2" type="ORF">BHL82_02665</name>
    <name evidence="3" type="ORF">BHL83_11955</name>
    <name evidence="1" type="ORF">HF865_04360</name>
</gene>
<evidence type="ECO:0000313" key="4">
    <source>
        <dbReference type="Proteomes" id="UP000194219"/>
    </source>
</evidence>
<sequence length="71" mass="8513">MFGDEILNGKELRQFLRISTTIYYQLLKNGLPSHQLTANSRRYFNRDEVIDWLKSQGYRKTTVWTKESEKV</sequence>
<dbReference type="Proteomes" id="UP000194286">
    <property type="component" value="Unassembled WGS sequence"/>
</dbReference>
<dbReference type="AlphaFoldDB" id="A0A1Y2UTL0"/>
<dbReference type="InterPro" id="IPR009061">
    <property type="entry name" value="DNA-bd_dom_put_sf"/>
</dbReference>
<comment type="caution">
    <text evidence="2">The sequence shown here is derived from an EMBL/GenBank/DDBJ whole genome shotgun (WGS) entry which is preliminary data.</text>
</comment>
<dbReference type="Proteomes" id="UP000194219">
    <property type="component" value="Unassembled WGS sequence"/>
</dbReference>
<dbReference type="SUPFAM" id="SSF46955">
    <property type="entry name" value="Putative DNA-binding domain"/>
    <property type="match status" value="1"/>
</dbReference>
<accession>A0A1Y2UTL0</accession>
<evidence type="ECO:0000313" key="1">
    <source>
        <dbReference type="EMBL" id="NME21936.1"/>
    </source>
</evidence>
<evidence type="ECO:0000313" key="2">
    <source>
        <dbReference type="EMBL" id="OTA81010.1"/>
    </source>
</evidence>
<dbReference type="EMBL" id="JABAFN010000011">
    <property type="protein sequence ID" value="NME21936.1"/>
    <property type="molecule type" value="Genomic_DNA"/>
</dbReference>
<evidence type="ECO:0000313" key="3">
    <source>
        <dbReference type="EMBL" id="OTA87786.1"/>
    </source>
</evidence>
<evidence type="ECO:0000313" key="5">
    <source>
        <dbReference type="Proteomes" id="UP000194286"/>
    </source>
</evidence>
<organism evidence="2 5">
    <name type="scientific">Limosilactobacillus reuteri</name>
    <name type="common">Lactobacillus reuteri</name>
    <dbReference type="NCBI Taxonomy" id="1598"/>
    <lineage>
        <taxon>Bacteria</taxon>
        <taxon>Bacillati</taxon>
        <taxon>Bacillota</taxon>
        <taxon>Bacilli</taxon>
        <taxon>Lactobacillales</taxon>
        <taxon>Lactobacillaceae</taxon>
        <taxon>Limosilactobacillus</taxon>
    </lineage>
</organism>
<keyword evidence="1" id="KW-0238">DNA-binding</keyword>
<name>A0A1Y2UTL0_LIMRT</name>
<protein>
    <submittedName>
        <fullName evidence="1">DNA-binding protein</fullName>
    </submittedName>
</protein>
<reference evidence="2 5" key="1">
    <citation type="submission" date="2016-09" db="EMBL/GenBank/DDBJ databases">
        <title>Lactobacillus reuteri KLR3005, genome sequencing and assembly.</title>
        <authorList>
            <person name="Lee J.-Y."/>
            <person name="Kim E.B."/>
            <person name="Choi Y.-J."/>
        </authorList>
    </citation>
    <scope>NUCLEOTIDE SEQUENCE [LARGE SCALE GENOMIC DNA]</scope>
    <source>
        <strain evidence="2 5">KLR3005</strain>
    </source>
</reference>
<dbReference type="EMBL" id="MIMV01000150">
    <property type="protein sequence ID" value="OTA87786.1"/>
    <property type="molecule type" value="Genomic_DNA"/>
</dbReference>
<evidence type="ECO:0000313" key="6">
    <source>
        <dbReference type="Proteomes" id="UP000587270"/>
    </source>
</evidence>
<dbReference type="GO" id="GO:0003677">
    <property type="term" value="F:DNA binding"/>
    <property type="evidence" value="ECO:0007669"/>
    <property type="project" value="UniProtKB-KW"/>
</dbReference>
<proteinExistence type="predicted"/>
<reference evidence="3 4" key="2">
    <citation type="submission" date="2016-09" db="EMBL/GenBank/DDBJ databases">
        <title>Lactobacillus reuteri KLR3006, genome sequencing and assembly.</title>
        <authorList>
            <person name="Lee J.-Y."/>
            <person name="Kim E.B."/>
            <person name="Choi Y.-J."/>
        </authorList>
    </citation>
    <scope>NUCLEOTIDE SEQUENCE [LARGE SCALE GENOMIC DNA]</scope>
    <source>
        <strain evidence="3 4">KLR3006</strain>
    </source>
</reference>
<reference evidence="1 6" key="3">
    <citation type="submission" date="2020-04" db="EMBL/GenBank/DDBJ databases">
        <authorList>
            <person name="Hitch T.C.A."/>
            <person name="Wylensek D."/>
            <person name="Clavel T."/>
        </authorList>
    </citation>
    <scope>NUCLEOTIDE SEQUENCE [LARGE SCALE GENOMIC DNA]</scope>
    <source>
        <strain evidence="1 6">WCA-386-APC-4I</strain>
    </source>
</reference>